<organism evidence="1 2">
    <name type="scientific">Dactylosporangium maewongense</name>
    <dbReference type="NCBI Taxonomy" id="634393"/>
    <lineage>
        <taxon>Bacteria</taxon>
        <taxon>Bacillati</taxon>
        <taxon>Actinomycetota</taxon>
        <taxon>Actinomycetes</taxon>
        <taxon>Micromonosporales</taxon>
        <taxon>Micromonosporaceae</taxon>
        <taxon>Dactylosporangium</taxon>
    </lineage>
</organism>
<sequence>MYRVIAGESYGDLSPPFRRSKDPTTMRFVLNGSAMHLDAAKVTSRLRGVHPEPVRQHGVRIGGVVYPVKQAFELAAGVPRTEFTSHTALRHLRSLGLEIVGHTVDVPTPRQPAVTTSPPYRSWPWEGAVQSAFAALLFRHGWSIASMADTATKAPGVDVVAYKDSRRLGAEVKGWPSAGYADPRRAGEVKPTQPSTQAGHWFSQALLKATMLLDSHPGHESLMVLPDFPRYRDLTTRTRSGRHAANLHVVLLDPNGTFTSERWAP</sequence>
<keyword evidence="2" id="KW-1185">Reference proteome</keyword>
<dbReference type="EMBL" id="BAAAQD010000050">
    <property type="protein sequence ID" value="GAA1573505.1"/>
    <property type="molecule type" value="Genomic_DNA"/>
</dbReference>
<protein>
    <recommendedName>
        <fullName evidence="3">Restriction endonuclease</fullName>
    </recommendedName>
</protein>
<evidence type="ECO:0000313" key="2">
    <source>
        <dbReference type="Proteomes" id="UP001501470"/>
    </source>
</evidence>
<comment type="caution">
    <text evidence="1">The sequence shown here is derived from an EMBL/GenBank/DDBJ whole genome shotgun (WGS) entry which is preliminary data.</text>
</comment>
<proteinExistence type="predicted"/>
<evidence type="ECO:0000313" key="1">
    <source>
        <dbReference type="EMBL" id="GAA1573505.1"/>
    </source>
</evidence>
<accession>A0ABN2DCI3</accession>
<name>A0ABN2DCI3_9ACTN</name>
<gene>
    <name evidence="1" type="ORF">GCM10009827_114270</name>
</gene>
<dbReference type="Proteomes" id="UP001501470">
    <property type="component" value="Unassembled WGS sequence"/>
</dbReference>
<evidence type="ECO:0008006" key="3">
    <source>
        <dbReference type="Google" id="ProtNLM"/>
    </source>
</evidence>
<reference evidence="1 2" key="1">
    <citation type="journal article" date="2019" name="Int. J. Syst. Evol. Microbiol.">
        <title>The Global Catalogue of Microorganisms (GCM) 10K type strain sequencing project: providing services to taxonomists for standard genome sequencing and annotation.</title>
        <authorList>
            <consortium name="The Broad Institute Genomics Platform"/>
            <consortium name="The Broad Institute Genome Sequencing Center for Infectious Disease"/>
            <person name="Wu L."/>
            <person name="Ma J."/>
        </authorList>
    </citation>
    <scope>NUCLEOTIDE SEQUENCE [LARGE SCALE GENOMIC DNA]</scope>
    <source>
        <strain evidence="1 2">JCM 15933</strain>
    </source>
</reference>